<accession>A0A0R1H011</accession>
<comment type="caution">
    <text evidence="2">The sequence shown here is derived from an EMBL/GenBank/DDBJ whole genome shotgun (WGS) entry which is preliminary data.</text>
</comment>
<reference evidence="2 3" key="1">
    <citation type="journal article" date="2015" name="Genome Announc.">
        <title>Expanding the biotechnology potential of lactobacilli through comparative genomics of 213 strains and associated genera.</title>
        <authorList>
            <person name="Sun Z."/>
            <person name="Harris H.M."/>
            <person name="McCann A."/>
            <person name="Guo C."/>
            <person name="Argimon S."/>
            <person name="Zhang W."/>
            <person name="Yang X."/>
            <person name="Jeffery I.B."/>
            <person name="Cooney J.C."/>
            <person name="Kagawa T.F."/>
            <person name="Liu W."/>
            <person name="Song Y."/>
            <person name="Salvetti E."/>
            <person name="Wrobel A."/>
            <person name="Rasinkangas P."/>
            <person name="Parkhill J."/>
            <person name="Rea M.C."/>
            <person name="O'Sullivan O."/>
            <person name="Ritari J."/>
            <person name="Douillard F.P."/>
            <person name="Paul Ross R."/>
            <person name="Yang R."/>
            <person name="Briner A.E."/>
            <person name="Felis G.E."/>
            <person name="de Vos W.M."/>
            <person name="Barrangou R."/>
            <person name="Klaenhammer T.R."/>
            <person name="Caufield P.W."/>
            <person name="Cui Y."/>
            <person name="Zhang H."/>
            <person name="O'Toole P.W."/>
        </authorList>
    </citation>
    <scope>NUCLEOTIDE SEQUENCE [LARGE SCALE GENOMIC DNA]</scope>
    <source>
        <strain evidence="2 3">DSM 20003</strain>
    </source>
</reference>
<dbReference type="OrthoDB" id="2312136at2"/>
<sequence>MEMTFERLVCAHCGAEVPFGSFCSECGEKLFEDNGAEHYQTSFCVNCGAMTPDAKYCTRCGYEKNYQHYF</sequence>
<protein>
    <recommendedName>
        <fullName evidence="1">DZANK-type domain-containing protein</fullName>
    </recommendedName>
</protein>
<keyword evidence="3" id="KW-1185">Reference proteome</keyword>
<dbReference type="Pfam" id="PF12773">
    <property type="entry name" value="DZR"/>
    <property type="match status" value="1"/>
</dbReference>
<dbReference type="Proteomes" id="UP000051461">
    <property type="component" value="Unassembled WGS sequence"/>
</dbReference>
<dbReference type="AlphaFoldDB" id="A0A0R1H011"/>
<proteinExistence type="predicted"/>
<dbReference type="RefSeq" id="WP_057904149.1">
    <property type="nucleotide sequence ID" value="NZ_AZDA01000039.1"/>
</dbReference>
<feature type="domain" description="DZANK-type" evidence="1">
    <location>
        <begin position="10"/>
        <end position="61"/>
    </location>
</feature>
<gene>
    <name evidence="2" type="ORF">FC07_GL002290</name>
</gene>
<organism evidence="2 3">
    <name type="scientific">Loigolactobacillus bifermentans DSM 20003</name>
    <dbReference type="NCBI Taxonomy" id="1423726"/>
    <lineage>
        <taxon>Bacteria</taxon>
        <taxon>Bacillati</taxon>
        <taxon>Bacillota</taxon>
        <taxon>Bacilli</taxon>
        <taxon>Lactobacillales</taxon>
        <taxon>Lactobacillaceae</taxon>
        <taxon>Loigolactobacillus</taxon>
    </lineage>
</organism>
<evidence type="ECO:0000259" key="1">
    <source>
        <dbReference type="Pfam" id="PF12773"/>
    </source>
</evidence>
<dbReference type="InterPro" id="IPR025874">
    <property type="entry name" value="DZR"/>
</dbReference>
<dbReference type="EMBL" id="AZDA01000039">
    <property type="protein sequence ID" value="KRK39797.1"/>
    <property type="molecule type" value="Genomic_DNA"/>
</dbReference>
<evidence type="ECO:0000313" key="2">
    <source>
        <dbReference type="EMBL" id="KRK39797.1"/>
    </source>
</evidence>
<evidence type="ECO:0000313" key="3">
    <source>
        <dbReference type="Proteomes" id="UP000051461"/>
    </source>
</evidence>
<name>A0A0R1H011_9LACO</name>
<dbReference type="PATRIC" id="fig|1423726.3.peg.2376"/>